<name>A0AAV1WH40_LUPLU</name>
<proteinExistence type="predicted"/>
<dbReference type="AlphaFoldDB" id="A0AAV1WH40"/>
<protein>
    <submittedName>
        <fullName evidence="1">Uncharacterized protein</fullName>
    </submittedName>
</protein>
<comment type="caution">
    <text evidence="1">The sequence shown here is derived from an EMBL/GenBank/DDBJ whole genome shotgun (WGS) entry which is preliminary data.</text>
</comment>
<reference evidence="1 2" key="1">
    <citation type="submission" date="2024-03" db="EMBL/GenBank/DDBJ databases">
        <authorList>
            <person name="Martinez-Hernandez J."/>
        </authorList>
    </citation>
    <scope>NUCLEOTIDE SEQUENCE [LARGE SCALE GENOMIC DNA]</scope>
</reference>
<dbReference type="Proteomes" id="UP001497480">
    <property type="component" value="Unassembled WGS sequence"/>
</dbReference>
<sequence length="214" mass="23841">MVSSFEHELSSDGVEILSEPLSIFTVHSRCRWCMRVPSTSGQGLGLSHPQVTTSEVSRPAPITPFVSPTRPLVDLTREIAPNPPVRLVVTVEAQTVRSVGQKSTSKGRSHPPPRSRWILSSFYVAQTEQYYVDLQTMKEAQATELKNVEAQATTTSEKLLVMSHWQECIHREAIEKVLEGEKDVLAQQKADHVVELEEIVSLASEADYPDKSFS</sequence>
<keyword evidence="2" id="KW-1185">Reference proteome</keyword>
<accession>A0AAV1WH40</accession>
<evidence type="ECO:0000313" key="2">
    <source>
        <dbReference type="Proteomes" id="UP001497480"/>
    </source>
</evidence>
<gene>
    <name evidence="1" type="ORF">LLUT_LOCUS9262</name>
</gene>
<evidence type="ECO:0000313" key="1">
    <source>
        <dbReference type="EMBL" id="CAL0308202.1"/>
    </source>
</evidence>
<organism evidence="1 2">
    <name type="scientific">Lupinus luteus</name>
    <name type="common">European yellow lupine</name>
    <dbReference type="NCBI Taxonomy" id="3873"/>
    <lineage>
        <taxon>Eukaryota</taxon>
        <taxon>Viridiplantae</taxon>
        <taxon>Streptophyta</taxon>
        <taxon>Embryophyta</taxon>
        <taxon>Tracheophyta</taxon>
        <taxon>Spermatophyta</taxon>
        <taxon>Magnoliopsida</taxon>
        <taxon>eudicotyledons</taxon>
        <taxon>Gunneridae</taxon>
        <taxon>Pentapetalae</taxon>
        <taxon>rosids</taxon>
        <taxon>fabids</taxon>
        <taxon>Fabales</taxon>
        <taxon>Fabaceae</taxon>
        <taxon>Papilionoideae</taxon>
        <taxon>50 kb inversion clade</taxon>
        <taxon>genistoids sensu lato</taxon>
        <taxon>core genistoids</taxon>
        <taxon>Genisteae</taxon>
        <taxon>Lupinus</taxon>
    </lineage>
</organism>
<dbReference type="EMBL" id="CAXHTB010000006">
    <property type="protein sequence ID" value="CAL0308202.1"/>
    <property type="molecule type" value="Genomic_DNA"/>
</dbReference>